<dbReference type="InterPro" id="IPR053086">
    <property type="entry name" value="RhoGEF_domain"/>
</dbReference>
<feature type="compositionally biased region" description="Low complexity" evidence="3">
    <location>
        <begin position="2002"/>
        <end position="2011"/>
    </location>
</feature>
<proteinExistence type="predicted"/>
<dbReference type="CDD" id="cd01224">
    <property type="entry name" value="PH_Collybistin_ASEF"/>
    <property type="match status" value="1"/>
</dbReference>
<feature type="region of interest" description="Disordered" evidence="3">
    <location>
        <begin position="1763"/>
        <end position="1793"/>
    </location>
</feature>
<dbReference type="CDD" id="cd00174">
    <property type="entry name" value="SH3"/>
    <property type="match status" value="1"/>
</dbReference>
<feature type="compositionally biased region" description="Basic residues" evidence="3">
    <location>
        <begin position="1352"/>
        <end position="1370"/>
    </location>
</feature>
<feature type="region of interest" description="Disordered" evidence="3">
    <location>
        <begin position="737"/>
        <end position="769"/>
    </location>
</feature>
<dbReference type="EMBL" id="CH940682">
    <property type="protein sequence ID" value="KRF77619.1"/>
    <property type="molecule type" value="Genomic_DNA"/>
</dbReference>
<dbReference type="OrthoDB" id="660555at2759"/>
<dbReference type="Pfam" id="PF00621">
    <property type="entry name" value="RhoGEF"/>
    <property type="match status" value="1"/>
</dbReference>
<dbReference type="GO" id="GO:0005085">
    <property type="term" value="F:guanyl-nucleotide exchange factor activity"/>
    <property type="evidence" value="ECO:0007669"/>
    <property type="project" value="InterPro"/>
</dbReference>
<feature type="compositionally biased region" description="Basic and acidic residues" evidence="3">
    <location>
        <begin position="930"/>
        <end position="943"/>
    </location>
</feature>
<name>B4MGR5_DROVI</name>
<dbReference type="InterPro" id="IPR011993">
    <property type="entry name" value="PH-like_dom_sf"/>
</dbReference>
<feature type="compositionally biased region" description="Polar residues" evidence="3">
    <location>
        <begin position="121"/>
        <end position="138"/>
    </location>
</feature>
<accession>B4MGR5</accession>
<dbReference type="Gene3D" id="2.30.29.30">
    <property type="entry name" value="Pleckstrin-homology domain (PH domain)/Phosphotyrosine-binding domain (PTB)"/>
    <property type="match status" value="1"/>
</dbReference>
<sequence>MATETFFDLTSDREKSSKCPIRPKLLKLPDVTTPHRSRKKIKIKSKDRTAVVRDRIHDDPAYTEDISHLANPQRRSSISRKSSRDYKHSSDHSTQPVASSSSLGKRSQLTKDFLKYAMNAPSNSGAVSKNFDSSSSDNEQARLFKDGSAPRRALSLEQSLAVNAAEKNDEKSATQKRSSKQKRNLSLDNNRMGTQPHLQHIPAKSIQSYEAETLNRKEHNRNKYLETESKVGRGTSDQDELFSVHSSAQNSAATLPIEANVKLPIGRRLLRGEIGIKSFNYYLLKEGLKSSKKLDKQRNTGDKTGNTVKKLHTRSEENIYEEIFFRDTPISINPKNNAPITAGTVQPDEDIERQHHSLPDSVIFADCELCMQQCRKDNCKFCLVQGESMANSQLHKDNGSDKQTSTEGGLPAAHILEFQSYNPSNPGVYKIETTPVAITGEYNPILQFQKSSAKTSTAATIAFCEQQHNNHRNHQQQVQQQMQLPAYRGFNKHQEHSKSYQHNVASHPLANHYNVGGSLLLAQLTAGQPQPHLQQDYIVGYKNGSVAPTASSVHHINTKSSSSNDSLPYHKYNTMPLLETNVFAVPGTADICYAIGGVGAPSLHPLMCAASRPIGGSQILVDQFESHMYKSDSKASILSEFSLRSSDNSQRYSRYPHHSSLFSSHTPRTNQRRLFGSSENCRVVYDCRRCSFDGVMSAGGVGVIPVDKCSNMDNCRNCDCSSSYVSSDFDDIYGSTARGGSSGIPRKTAAGTLPSSGPTDPTSYKAPTPELDLKQNKYAMDFFKHVNDVKRSIYQSEMQRNISLESTRRGHRTSTNNNSNLSPKTKASYPLEATFIVTTLPLSKGRAMTAKPTPAPRNSLKNQSQKQTPEEDTQQRESRHTQSNRKQHPREIHEYPSLDRLVASTTGATPKWQCRATSEEGPKGNKQRTIQKEAELKERHERNAPTASFEPIASSTVGTSGKKHHRSNSGNPALTIRRKDIPAPPPPSPATYSDLQELKANMEGLRDDTKSRSLESEASEAPTTTGQATVNVVEATVKRTEAAVLTDAAESKPTILALTAEETGKNNATTVASKTAPEVDEDDVFYDARSENSIGSLSFPPSAEGALQLANSGQKKKEVFLIQLELDKCGVFAQSVGTNLTTDKNKQQGYLKEENSLPSTTLDATVSNQPLPNNANVAGVKSKTSAEASINKSIYTCCQTEATASSQRNEVTVKTNTEVASTTKRNNKTSISEVTTRNVDATIAEGQATSLMATNVAHDDSTIIGATLELEFSCNSAHTDSATLANSDPSTVTTEIVATCQDITCLDSSEAFSDDSHLTRDSVTRESQNDELSSSTHDKIDLNTLPLPALPTKRRRTRLRASPSKNHHQQQLRLGNSQYEDVAERAPHRNKKPQRYSVQETINTEQLNVPHDNATLQQNQQQQHLSAFQIYVAKRRESLEASSRNFNEKLEARRMLCHMGGNGGTSSSPATAATDAGVPTYIFGENSYGISGATQKPYSPAGNKEEIFLNKSGWVQVSKKLNMNNDNKNRSVNKSHHNGRAIEMDKDHGRKAIRVIKIDQAHRQEQTRQTFAQNSASRCDRELKFGRSKVEELIQRNEAEMGGISPRDSALRPGYRIVDPQLASIFNERPAFLPVSDLDSPPPTTPILSPPLAFQDNSSNYNRTNRHQDRRKIDLKSYVPTQQLRVLQSPMQMQQQLGHGTGTGSGKGMVFSRSFEYDIRRPTPTNRYVETFSRSFDDNLSERPVVMPSLAVQRERSLNFSTLTGNSPNYLTKREAGSAGQSLRSRENSPKYLQPQTTAYLNASVKEAPPTYSVASNNMAKYSPRSRHDRAFERSNVMGRSRKSQFSCMRNSGSGGPPLIVPGMSRFRSLDITINNRLNSCDSGARSDLSNDELDNEEGSSTDFLLNNYQLPNVATGSANVSPFKSQRQRSLTPDRNDSHSSSSSLRKQRSLTPDSRSLTPEERRKKGSQISLIGSRQSSSSRSNTLDRRQRHDDKTPPTISRSSSSSSYSGGEPHDLLNGSPNTGSASIGASCATNYRCSMGRTVTKKVEQEHLIRRSSRSLQLSERSPNRTQNSIVCMSGVSPLQKQQATVHYQQASTGVFPNSLRATVSVNKVLPSSKGTTGNSARQRQVDVDKARSFDFDYNNYNRSGATSGATRSAHTSSGGGGGDSGNNQNLRSDCDKSRSFDDDYREALHNNNGISSSGIHFFQPGNEPNAAVASSTRLRQSNSPGGGAGHDHTPTRSPQSSGSSSNNIHLTSQCTSSPPGKSYGMRLCDHELSYDMLRKSPIMNFRRGDSEYEIPVLLRNRETINSGGNSELNFMSNETHIYEHPTTVLKPQHSGSREEHLYRATGGQPRSSSPEPQAARTATNKKCRKGLTSCDYWPRCGACRSTSSSNLQDLASLGQGAIRRQDSLPVVTQDVQQPHISKVALKGNFIKLDISETATIMSPNQAGIPQWMFLCSGGINRKAEINPHDLKTTNRDRQQPTAVIRPRVVPLTASSLVLVGNSDLVTGTQTTDVKEYQQSNHVPTETLQSTMKNILENTDHSEMPNQEHQLMMSRNKRKLPRCNSLPVRISASPNLQPVETIVRLPKSGKDNVSIIGIHCSGNSECLSQQMRSISSPALTGSVISPKYLQNKFAEARELTKDASVTTKTSFDCGIVEERHTSLGVLQKFKRTLHYLNNRNQLQVTPLHTGAIANADSKPMPISPMVSITAPAPAEDNKIDTTDNYGVDTSSAKYRFGPLIWRTSKERRKTKCNRRDKCNSGDSGIQIEPELDEQYMRTLSCGQPRAASALTNPSSAMDPKARTIRRCHSAKTSTIMEQAAVKPPVKNHLNIGNICNIEREAPESLPMRSLSQPSGLEIYGKCRTDIEDSDSDSIAPHEEANNYCPIYAEVLYNFTAAGPQELGLERGNLIEILRKEVGPWWFGRIKKEDVSLVEDIHDPELGWFPKEFVRIIHNCEINALLNMRKTKRDDVSFPAAVTDIQIPVPVSELNTSDNSTNFMILDQSNITTIVIELPSSTVLTLPPRISKQQDSYDIMQHGAVRELLETEINYVKLLASICDGFLPAMSKRIDIFSPNSIRLIFSNITAIYKFQRKFLEALRNGIEQNQVSKVFLKMHKEFLCYSTYCNAYPRALIELESYERSKDARTILENCRESENLAELPLSAHLLAPVQRICRYPLHLNELIKTAFSSNIADDANEVVVQTDILDYEQINLSQHDVPDTRNTVNLALKKMRGITEAVNEGKRHSETIARHQSSFQNFRGPPLHLHSTRFFIQVDATRQKQNLWNSSCTLFLFDNQLIYCKRDIIKRSQFIYKGRIFLDRCRIVNVRDGKLFGHTIKNSLRIYCESRGKWYDFSFRSANRKHRFLNTLALERQFVGNALCVSEMTGFEYNYGERPGYYSDQSEYELPECELVQGNTSASGDSSVPESPSKSSYRSCDTLPKKSRSRDAIVSTSNGSGHMSTGSLGRRRLGNWFRKPKSSNCTPSQSPTHKPNFNADLTLTAARVAAIEMVRAAQQEAESSFA</sequence>
<dbReference type="GO" id="GO:0005829">
    <property type="term" value="C:cytosol"/>
    <property type="evidence" value="ECO:0007669"/>
    <property type="project" value="TreeGrafter"/>
</dbReference>
<dbReference type="FunCoup" id="B4MGR5">
    <property type="interactions" value="66"/>
</dbReference>
<dbReference type="SUPFAM" id="SSF48065">
    <property type="entry name" value="DBL homology domain (DH-domain)"/>
    <property type="match status" value="1"/>
</dbReference>
<dbReference type="SMART" id="SM00325">
    <property type="entry name" value="RhoGEF"/>
    <property type="match status" value="1"/>
</dbReference>
<dbReference type="Gene3D" id="1.20.900.10">
    <property type="entry name" value="Dbl homology (DH) domain"/>
    <property type="match status" value="1"/>
</dbReference>
<feature type="region of interest" description="Disordered" evidence="3">
    <location>
        <begin position="121"/>
        <end position="150"/>
    </location>
</feature>
<feature type="compositionally biased region" description="Polar residues" evidence="3">
    <location>
        <begin position="2220"/>
        <end position="2231"/>
    </location>
</feature>
<feature type="region of interest" description="Disordered" evidence="3">
    <location>
        <begin position="2206"/>
        <end position="2269"/>
    </location>
</feature>
<feature type="compositionally biased region" description="Low complexity" evidence="3">
    <location>
        <begin position="3425"/>
        <end position="3443"/>
    </location>
</feature>
<evidence type="ECO:0000256" key="3">
    <source>
        <dbReference type="SAM" id="MobiDB-lite"/>
    </source>
</evidence>
<dbReference type="CDD" id="cd00160">
    <property type="entry name" value="RhoGEF"/>
    <property type="match status" value="1"/>
</dbReference>
<dbReference type="InterPro" id="IPR035899">
    <property type="entry name" value="DBL_dom_sf"/>
</dbReference>
<dbReference type="STRING" id="7244.B4MGR5"/>
<feature type="compositionally biased region" description="Basic and acidic residues" evidence="3">
    <location>
        <begin position="139"/>
        <end position="149"/>
    </location>
</feature>
<feature type="compositionally biased region" description="Basic and acidic residues" evidence="3">
    <location>
        <begin position="44"/>
        <end position="60"/>
    </location>
</feature>
<feature type="region of interest" description="Disordered" evidence="3">
    <location>
        <begin position="1915"/>
        <end position="2024"/>
    </location>
</feature>
<feature type="compositionally biased region" description="Basic and acidic residues" evidence="3">
    <location>
        <begin position="82"/>
        <end position="91"/>
    </location>
</feature>
<dbReference type="SMART" id="SM00326">
    <property type="entry name" value="SH3"/>
    <property type="match status" value="1"/>
</dbReference>
<feature type="region of interest" description="Disordered" evidence="3">
    <location>
        <begin position="845"/>
        <end position="993"/>
    </location>
</feature>
<dbReference type="InterPro" id="IPR001452">
    <property type="entry name" value="SH3_domain"/>
</dbReference>
<dbReference type="Gene3D" id="2.30.30.40">
    <property type="entry name" value="SH3 Domains"/>
    <property type="match status" value="1"/>
</dbReference>
<feature type="compositionally biased region" description="Polar residues" evidence="3">
    <location>
        <begin position="753"/>
        <end position="762"/>
    </location>
</feature>
<evidence type="ECO:0000256" key="1">
    <source>
        <dbReference type="ARBA" id="ARBA00022443"/>
    </source>
</evidence>
<dbReference type="InterPro" id="IPR036028">
    <property type="entry name" value="SH3-like_dom_sf"/>
</dbReference>
<dbReference type="PANTHER" id="PTHR45834">
    <property type="entry name" value="RHO GUANINE NUCLEOTIDE EXCHANGE FACTOR 9-RELATED"/>
    <property type="match status" value="1"/>
</dbReference>
<feature type="region of interest" description="Disordered" evidence="3">
    <location>
        <begin position="800"/>
        <end position="826"/>
    </location>
</feature>
<evidence type="ECO:0000259" key="4">
    <source>
        <dbReference type="PROSITE" id="PS50002"/>
    </source>
</evidence>
<dbReference type="Pfam" id="PF22697">
    <property type="entry name" value="SOS1_NGEF_PH"/>
    <property type="match status" value="1"/>
</dbReference>
<evidence type="ECO:0000313" key="7">
    <source>
        <dbReference type="EMBL" id="KRF77619.1"/>
    </source>
</evidence>
<dbReference type="PROSITE" id="PS50002">
    <property type="entry name" value="SH3"/>
    <property type="match status" value="1"/>
</dbReference>
<organism evidence="6 8">
    <name type="scientific">Drosophila virilis</name>
    <name type="common">Fruit fly</name>
    <dbReference type="NCBI Taxonomy" id="7244"/>
    <lineage>
        <taxon>Eukaryota</taxon>
        <taxon>Metazoa</taxon>
        <taxon>Ecdysozoa</taxon>
        <taxon>Arthropoda</taxon>
        <taxon>Hexapoda</taxon>
        <taxon>Insecta</taxon>
        <taxon>Pterygota</taxon>
        <taxon>Neoptera</taxon>
        <taxon>Endopterygota</taxon>
        <taxon>Diptera</taxon>
        <taxon>Brachycera</taxon>
        <taxon>Muscomorpha</taxon>
        <taxon>Ephydroidea</taxon>
        <taxon>Drosophilidae</taxon>
        <taxon>Drosophila</taxon>
    </lineage>
</organism>
<feature type="region of interest" description="Disordered" evidence="3">
    <location>
        <begin position="1314"/>
        <end position="1396"/>
    </location>
</feature>
<feature type="region of interest" description="Disordered" evidence="3">
    <location>
        <begin position="162"/>
        <end position="205"/>
    </location>
</feature>
<evidence type="ECO:0000313" key="6">
    <source>
        <dbReference type="EMBL" id="EDW57131.2"/>
    </source>
</evidence>
<feature type="compositionally biased region" description="Basic and acidic residues" evidence="3">
    <location>
        <begin position="1005"/>
        <end position="1015"/>
    </location>
</feature>
<feature type="compositionally biased region" description="Polar residues" evidence="3">
    <location>
        <begin position="2254"/>
        <end position="2267"/>
    </location>
</feature>
<dbReference type="SUPFAM" id="SSF50044">
    <property type="entry name" value="SH3-domain"/>
    <property type="match status" value="1"/>
</dbReference>
<dbReference type="PROSITE" id="PS50010">
    <property type="entry name" value="DH_2"/>
    <property type="match status" value="1"/>
</dbReference>
<feature type="compositionally biased region" description="Polar residues" evidence="3">
    <location>
        <begin position="92"/>
        <end position="106"/>
    </location>
</feature>
<reference evidence="6 8" key="1">
    <citation type="journal article" date="2007" name="Nature">
        <title>Evolution of genes and genomes on the Drosophila phylogeny.</title>
        <authorList>
            <consortium name="Drosophila 12 Genomes Consortium"/>
            <person name="Clark A.G."/>
            <person name="Eisen M.B."/>
            <person name="Smith D.R."/>
            <person name="Bergman C.M."/>
            <person name="Oliver B."/>
            <person name="Markow T.A."/>
            <person name="Kaufman T.C."/>
            <person name="Kellis M."/>
            <person name="Gelbart W."/>
            <person name="Iyer V.N."/>
            <person name="Pollard D.A."/>
            <person name="Sackton T.B."/>
            <person name="Larracuente A.M."/>
            <person name="Singh N.D."/>
            <person name="Abad J.P."/>
            <person name="Abt D.N."/>
            <person name="Adryan B."/>
            <person name="Aguade M."/>
            <person name="Akashi H."/>
            <person name="Anderson W.W."/>
            <person name="Aquadro C.F."/>
            <person name="Ardell D.H."/>
            <person name="Arguello R."/>
            <person name="Artieri C.G."/>
            <person name="Barbash D.A."/>
            <person name="Barker D."/>
            <person name="Barsanti P."/>
            <person name="Batterham P."/>
            <person name="Batzoglou S."/>
            <person name="Begun D."/>
            <person name="Bhutkar A."/>
            <person name="Blanco E."/>
            <person name="Bosak S.A."/>
            <person name="Bradley R.K."/>
            <person name="Brand A.D."/>
            <person name="Brent M.R."/>
            <person name="Brooks A.N."/>
            <person name="Brown R.H."/>
            <person name="Butlin R.K."/>
            <person name="Caggese C."/>
            <person name="Calvi B.R."/>
            <person name="Bernardo de Carvalho A."/>
            <person name="Caspi A."/>
            <person name="Castrezana S."/>
            <person name="Celniker S.E."/>
            <person name="Chang J.L."/>
            <person name="Chapple C."/>
            <person name="Chatterji S."/>
            <person name="Chinwalla A."/>
            <person name="Civetta A."/>
            <person name="Clifton S.W."/>
            <person name="Comeron J.M."/>
            <person name="Costello J.C."/>
            <person name="Coyne J.A."/>
            <person name="Daub J."/>
            <person name="David R.G."/>
            <person name="Delcher A.L."/>
            <person name="Delehaunty K."/>
            <person name="Do C.B."/>
            <person name="Ebling H."/>
            <person name="Edwards K."/>
            <person name="Eickbush T."/>
            <person name="Evans J.D."/>
            <person name="Filipski A."/>
            <person name="Findeiss S."/>
            <person name="Freyhult E."/>
            <person name="Fulton L."/>
            <person name="Fulton R."/>
            <person name="Garcia A.C."/>
            <person name="Gardiner A."/>
            <person name="Garfield D.A."/>
            <person name="Garvin B.E."/>
            <person name="Gibson G."/>
            <person name="Gilbert D."/>
            <person name="Gnerre S."/>
            <person name="Godfrey J."/>
            <person name="Good R."/>
            <person name="Gotea V."/>
            <person name="Gravely B."/>
            <person name="Greenberg A.J."/>
            <person name="Griffiths-Jones S."/>
            <person name="Gross S."/>
            <person name="Guigo R."/>
            <person name="Gustafson E.A."/>
            <person name="Haerty W."/>
            <person name="Hahn M.W."/>
            <person name="Halligan D.L."/>
            <person name="Halpern A.L."/>
            <person name="Halter G.M."/>
            <person name="Han M.V."/>
            <person name="Heger A."/>
            <person name="Hillier L."/>
            <person name="Hinrichs A.S."/>
            <person name="Holmes I."/>
            <person name="Hoskins R.A."/>
            <person name="Hubisz M.J."/>
            <person name="Hultmark D."/>
            <person name="Huntley M.A."/>
            <person name="Jaffe D.B."/>
            <person name="Jagadeeshan S."/>
            <person name="Jeck W.R."/>
            <person name="Johnson J."/>
            <person name="Jones C.D."/>
            <person name="Jordan W.C."/>
            <person name="Karpen G.H."/>
            <person name="Kataoka E."/>
            <person name="Keightley P.D."/>
            <person name="Kheradpour P."/>
            <person name="Kirkness E.F."/>
            <person name="Koerich L.B."/>
            <person name="Kristiansen K."/>
            <person name="Kudrna D."/>
            <person name="Kulathinal R.J."/>
            <person name="Kumar S."/>
            <person name="Kwok R."/>
            <person name="Lander E."/>
            <person name="Langley C.H."/>
            <person name="Lapoint R."/>
            <person name="Lazzaro B.P."/>
            <person name="Lee S.J."/>
            <person name="Levesque L."/>
            <person name="Li R."/>
            <person name="Lin C.F."/>
            <person name="Lin M.F."/>
            <person name="Lindblad-Toh K."/>
            <person name="Llopart A."/>
            <person name="Long M."/>
            <person name="Low L."/>
            <person name="Lozovsky E."/>
            <person name="Lu J."/>
            <person name="Luo M."/>
            <person name="Machado C.A."/>
            <person name="Makalowski W."/>
            <person name="Marzo M."/>
            <person name="Matsuda M."/>
            <person name="Matzkin L."/>
            <person name="McAllister B."/>
            <person name="McBride C.S."/>
            <person name="McKernan B."/>
            <person name="McKernan K."/>
            <person name="Mendez-Lago M."/>
            <person name="Minx P."/>
            <person name="Mollenhauer M.U."/>
            <person name="Montooth K."/>
            <person name="Mount S.M."/>
            <person name="Mu X."/>
            <person name="Myers E."/>
            <person name="Negre B."/>
            <person name="Newfeld S."/>
            <person name="Nielsen R."/>
            <person name="Noor M.A."/>
            <person name="O'Grady P."/>
            <person name="Pachter L."/>
            <person name="Papaceit M."/>
            <person name="Parisi M.J."/>
            <person name="Parisi M."/>
            <person name="Parts L."/>
            <person name="Pedersen J.S."/>
            <person name="Pesole G."/>
            <person name="Phillippy A.M."/>
            <person name="Ponting C.P."/>
            <person name="Pop M."/>
            <person name="Porcelli D."/>
            <person name="Powell J.R."/>
            <person name="Prohaska S."/>
            <person name="Pruitt K."/>
            <person name="Puig M."/>
            <person name="Quesneville H."/>
            <person name="Ram K.R."/>
            <person name="Rand D."/>
            <person name="Rasmussen M.D."/>
            <person name="Reed L.K."/>
            <person name="Reenan R."/>
            <person name="Reily A."/>
            <person name="Remington K.A."/>
            <person name="Rieger T.T."/>
            <person name="Ritchie M.G."/>
            <person name="Robin C."/>
            <person name="Rogers Y.H."/>
            <person name="Rohde C."/>
            <person name="Rozas J."/>
            <person name="Rubenfield M.J."/>
            <person name="Ruiz A."/>
            <person name="Russo S."/>
            <person name="Salzberg S.L."/>
            <person name="Sanchez-Gracia A."/>
            <person name="Saranga D.J."/>
            <person name="Sato H."/>
            <person name="Schaeffer S.W."/>
            <person name="Schatz M.C."/>
            <person name="Schlenke T."/>
            <person name="Schwartz R."/>
            <person name="Segarra C."/>
            <person name="Singh R.S."/>
            <person name="Sirot L."/>
            <person name="Sirota M."/>
            <person name="Sisneros N.B."/>
            <person name="Smith C.D."/>
            <person name="Smith T.F."/>
            <person name="Spieth J."/>
            <person name="Stage D.E."/>
            <person name="Stark A."/>
            <person name="Stephan W."/>
            <person name="Strausberg R.L."/>
            <person name="Strempel S."/>
            <person name="Sturgill D."/>
            <person name="Sutton G."/>
            <person name="Sutton G.G."/>
            <person name="Tao W."/>
            <person name="Teichmann S."/>
            <person name="Tobari Y.N."/>
            <person name="Tomimura Y."/>
            <person name="Tsolas J.M."/>
            <person name="Valente V.L."/>
            <person name="Venter E."/>
            <person name="Venter J.C."/>
            <person name="Vicario S."/>
            <person name="Vieira F.G."/>
            <person name="Vilella A.J."/>
            <person name="Villasante A."/>
            <person name="Walenz B."/>
            <person name="Wang J."/>
            <person name="Wasserman M."/>
            <person name="Watts T."/>
            <person name="Wilson D."/>
            <person name="Wilson R.K."/>
            <person name="Wing R.A."/>
            <person name="Wolfner M.F."/>
            <person name="Wong A."/>
            <person name="Wong G.K."/>
            <person name="Wu C.I."/>
            <person name="Wu G."/>
            <person name="Yamamoto D."/>
            <person name="Yang H.P."/>
            <person name="Yang S.P."/>
            <person name="Yorke J.A."/>
            <person name="Yoshida K."/>
            <person name="Zdobnov E."/>
            <person name="Zhang P."/>
            <person name="Zhang Y."/>
            <person name="Zimin A.V."/>
            <person name="Baldwin J."/>
            <person name="Abdouelleil A."/>
            <person name="Abdulkadir J."/>
            <person name="Abebe A."/>
            <person name="Abera B."/>
            <person name="Abreu J."/>
            <person name="Acer S.C."/>
            <person name="Aftuck L."/>
            <person name="Alexander A."/>
            <person name="An P."/>
            <person name="Anderson E."/>
            <person name="Anderson S."/>
            <person name="Arachi H."/>
            <person name="Azer M."/>
            <person name="Bachantsang P."/>
            <person name="Barry A."/>
            <person name="Bayul T."/>
            <person name="Berlin A."/>
            <person name="Bessette D."/>
            <person name="Bloom T."/>
            <person name="Blye J."/>
            <person name="Boguslavskiy L."/>
            <person name="Bonnet C."/>
            <person name="Boukhgalter B."/>
            <person name="Bourzgui I."/>
            <person name="Brown A."/>
            <person name="Cahill P."/>
            <person name="Channer S."/>
            <person name="Cheshatsang Y."/>
            <person name="Chuda L."/>
            <person name="Citroen M."/>
            <person name="Collymore A."/>
            <person name="Cooke P."/>
            <person name="Costello M."/>
            <person name="D'Aco K."/>
            <person name="Daza R."/>
            <person name="De Haan G."/>
            <person name="DeGray S."/>
            <person name="DeMaso C."/>
            <person name="Dhargay N."/>
            <person name="Dooley K."/>
            <person name="Dooley E."/>
            <person name="Doricent M."/>
            <person name="Dorje P."/>
            <person name="Dorjee K."/>
            <person name="Dupes A."/>
            <person name="Elong R."/>
            <person name="Falk J."/>
            <person name="Farina A."/>
            <person name="Faro S."/>
            <person name="Ferguson D."/>
            <person name="Fisher S."/>
            <person name="Foley C.D."/>
            <person name="Franke A."/>
            <person name="Friedrich D."/>
            <person name="Gadbois L."/>
            <person name="Gearin G."/>
            <person name="Gearin C.R."/>
            <person name="Giannoukos G."/>
            <person name="Goode T."/>
            <person name="Graham J."/>
            <person name="Grandbois E."/>
            <person name="Grewal S."/>
            <person name="Gyaltsen K."/>
            <person name="Hafez N."/>
            <person name="Hagos B."/>
            <person name="Hall J."/>
            <person name="Henson C."/>
            <person name="Hollinger A."/>
            <person name="Honan T."/>
            <person name="Huard M.D."/>
            <person name="Hughes L."/>
            <person name="Hurhula B."/>
            <person name="Husby M.E."/>
            <person name="Kamat A."/>
            <person name="Kanga B."/>
            <person name="Kashin S."/>
            <person name="Khazanovich D."/>
            <person name="Kisner P."/>
            <person name="Lance K."/>
            <person name="Lara M."/>
            <person name="Lee W."/>
            <person name="Lennon N."/>
            <person name="Letendre F."/>
            <person name="LeVine R."/>
            <person name="Lipovsky A."/>
            <person name="Liu X."/>
            <person name="Liu J."/>
            <person name="Liu S."/>
            <person name="Lokyitsang T."/>
            <person name="Lokyitsang Y."/>
            <person name="Lubonja R."/>
            <person name="Lui A."/>
            <person name="MacDonald P."/>
            <person name="Magnisalis V."/>
            <person name="Maru K."/>
            <person name="Matthews C."/>
            <person name="McCusker W."/>
            <person name="McDonough S."/>
            <person name="Mehta T."/>
            <person name="Meldrim J."/>
            <person name="Meneus L."/>
            <person name="Mihai O."/>
            <person name="Mihalev A."/>
            <person name="Mihova T."/>
            <person name="Mittelman R."/>
            <person name="Mlenga V."/>
            <person name="Montmayeur A."/>
            <person name="Mulrain L."/>
            <person name="Navidi A."/>
            <person name="Naylor J."/>
            <person name="Negash T."/>
            <person name="Nguyen T."/>
            <person name="Nguyen N."/>
            <person name="Nicol R."/>
            <person name="Norbu C."/>
            <person name="Norbu N."/>
            <person name="Novod N."/>
            <person name="O'Neill B."/>
            <person name="Osman S."/>
            <person name="Markiewicz E."/>
            <person name="Oyono O.L."/>
            <person name="Patti C."/>
            <person name="Phunkhang P."/>
            <person name="Pierre F."/>
            <person name="Priest M."/>
            <person name="Raghuraman S."/>
            <person name="Rege F."/>
            <person name="Reyes R."/>
            <person name="Rise C."/>
            <person name="Rogov P."/>
            <person name="Ross K."/>
            <person name="Ryan E."/>
            <person name="Settipalli S."/>
            <person name="Shea T."/>
            <person name="Sherpa N."/>
            <person name="Shi L."/>
            <person name="Shih D."/>
            <person name="Sparrow T."/>
            <person name="Spaulding J."/>
            <person name="Stalker J."/>
            <person name="Stange-Thomann N."/>
            <person name="Stavropoulos S."/>
            <person name="Stone C."/>
            <person name="Strader C."/>
            <person name="Tesfaye S."/>
            <person name="Thomson T."/>
            <person name="Thoulutsang Y."/>
            <person name="Thoulutsang D."/>
            <person name="Topham K."/>
            <person name="Topping I."/>
            <person name="Tsamla T."/>
            <person name="Vassiliev H."/>
            <person name="Vo A."/>
            <person name="Wangchuk T."/>
            <person name="Wangdi T."/>
            <person name="Weiand M."/>
            <person name="Wilkinson J."/>
            <person name="Wilson A."/>
            <person name="Yadav S."/>
            <person name="Young G."/>
            <person name="Yu Q."/>
            <person name="Zembek L."/>
            <person name="Zhong D."/>
            <person name="Zimmer A."/>
            <person name="Zwirko Z."/>
            <person name="Jaffe D.B."/>
            <person name="Alvarez P."/>
            <person name="Brockman W."/>
            <person name="Butler J."/>
            <person name="Chin C."/>
            <person name="Gnerre S."/>
            <person name="Grabherr M."/>
            <person name="Kleber M."/>
            <person name="Mauceli E."/>
            <person name="MacCallum I."/>
        </authorList>
    </citation>
    <scope>NUCLEOTIDE SEQUENCE [LARGE SCALE GENOMIC DNA]</scope>
    <source>
        <strain evidence="6">TSC#15010-1051.87</strain>
        <strain evidence="8">Tucson 15010-1051.87</strain>
    </source>
</reference>
<dbReference type="InterPro" id="IPR000219">
    <property type="entry name" value="DH_dom"/>
</dbReference>
<dbReference type="KEGG" id="dvi:6636828"/>
<feature type="region of interest" description="Disordered" evidence="3">
    <location>
        <begin position="1"/>
        <end position="106"/>
    </location>
</feature>
<keyword evidence="1 2" id="KW-0728">SH3 domain</keyword>
<feature type="compositionally biased region" description="Polar residues" evidence="3">
    <location>
        <begin position="1915"/>
        <end position="1932"/>
    </location>
</feature>
<dbReference type="HOGENOM" id="CLU_000279_0_0_1"/>
<feature type="region of interest" description="Disordered" evidence="3">
    <location>
        <begin position="1878"/>
        <end position="1900"/>
    </location>
</feature>
<dbReference type="Pfam" id="PF00018">
    <property type="entry name" value="SH3_1"/>
    <property type="match status" value="1"/>
</dbReference>
<evidence type="ECO:0000256" key="2">
    <source>
        <dbReference type="PROSITE-ProRule" id="PRU00192"/>
    </source>
</evidence>
<feature type="region of interest" description="Disordered" evidence="3">
    <location>
        <begin position="1821"/>
        <end position="1861"/>
    </location>
</feature>
<feature type="region of interest" description="Disordered" evidence="3">
    <location>
        <begin position="2143"/>
        <end position="2186"/>
    </location>
</feature>
<feature type="compositionally biased region" description="Basic and acidic residues" evidence="3">
    <location>
        <begin position="1986"/>
        <end position="1997"/>
    </location>
</feature>
<feature type="compositionally biased region" description="Acidic residues" evidence="3">
    <location>
        <begin position="1890"/>
        <end position="1900"/>
    </location>
</feature>
<evidence type="ECO:0000313" key="8">
    <source>
        <dbReference type="Proteomes" id="UP000008792"/>
    </source>
</evidence>
<feature type="compositionally biased region" description="Polar residues" evidence="3">
    <location>
        <begin position="813"/>
        <end position="825"/>
    </location>
</feature>
<feature type="region of interest" description="Disordered" evidence="3">
    <location>
        <begin position="3422"/>
        <end position="3474"/>
    </location>
</feature>
<feature type="domain" description="SH3" evidence="4">
    <location>
        <begin position="2890"/>
        <end position="2961"/>
    </location>
</feature>
<feature type="region of interest" description="Disordered" evidence="3">
    <location>
        <begin position="1005"/>
        <end position="1025"/>
    </location>
</feature>
<dbReference type="InParanoid" id="B4MGR5"/>
<gene>
    <name evidence="6" type="primary">Dvir\GJ16097</name>
    <name evidence="6" type="ORF">Dvir_GJ16097</name>
</gene>
<dbReference type="eggNOG" id="ENOG502RGUA">
    <property type="taxonomic scope" value="Eukaryota"/>
</dbReference>
<keyword evidence="8" id="KW-1185">Reference proteome</keyword>
<feature type="compositionally biased region" description="Polar residues" evidence="3">
    <location>
        <begin position="184"/>
        <end position="197"/>
    </location>
</feature>
<dbReference type="EMBL" id="CH940682">
    <property type="protein sequence ID" value="EDW57131.2"/>
    <property type="molecule type" value="Genomic_DNA"/>
</dbReference>
<feature type="compositionally biased region" description="Polar residues" evidence="3">
    <location>
        <begin position="2356"/>
        <end position="2370"/>
    </location>
</feature>
<feature type="compositionally biased region" description="Low complexity" evidence="3">
    <location>
        <begin position="1969"/>
        <end position="1984"/>
    </location>
</feature>
<dbReference type="SUPFAM" id="SSF50729">
    <property type="entry name" value="PH domain-like"/>
    <property type="match status" value="1"/>
</dbReference>
<protein>
    <submittedName>
        <fullName evidence="6">Uncharacterized protein, isoform B</fullName>
    </submittedName>
    <submittedName>
        <fullName evidence="7">Uncharacterized protein, isoform C</fullName>
    </submittedName>
</protein>
<feature type="domain" description="DH" evidence="5">
    <location>
        <begin position="3042"/>
        <end position="3249"/>
    </location>
</feature>
<reference evidence="6" key="2">
    <citation type="journal article" date="2008" name="Bioinformatics">
        <title>Assembly reconciliation.</title>
        <authorList>
            <person name="Zimin A.V."/>
            <person name="Smith D.R."/>
            <person name="Sutton G."/>
            <person name="Yorke J.A."/>
        </authorList>
    </citation>
    <scope>NUCLEOTIDE SEQUENCE</scope>
    <source>
        <strain evidence="6">TSC#15010-1051.87</strain>
    </source>
</reference>
<evidence type="ECO:0000259" key="5">
    <source>
        <dbReference type="PROSITE" id="PS50010"/>
    </source>
</evidence>
<dbReference type="Proteomes" id="UP000008792">
    <property type="component" value="Unassembled WGS sequence"/>
</dbReference>
<dbReference type="InterPro" id="IPR055251">
    <property type="entry name" value="SOS1_NGEF_PH"/>
</dbReference>
<feature type="region of interest" description="Disordered" evidence="3">
    <location>
        <begin position="2337"/>
        <end position="2372"/>
    </location>
</feature>
<feature type="compositionally biased region" description="Polar residues" evidence="3">
    <location>
        <begin position="3458"/>
        <end position="3471"/>
    </location>
</feature>
<feature type="region of interest" description="Disordered" evidence="3">
    <location>
        <begin position="2052"/>
        <end position="2073"/>
    </location>
</feature>
<dbReference type="PANTHER" id="PTHR45834:SF3">
    <property type="entry name" value="RHO GUANINE NUCLEOTIDE EXCHANGE FACTOR 3, ISOFORM L"/>
    <property type="match status" value="1"/>
</dbReference>
<reference evidence="6" key="3">
    <citation type="submission" date="2008-06" db="EMBL/GenBank/DDBJ databases">
        <authorList>
            <consortium name="FlyBase"/>
        </authorList>
    </citation>
    <scope>NUCLEOTIDE SEQUENCE</scope>
    <source>
        <strain evidence="6">TSC#15010-1051.87</strain>
    </source>
</reference>
<feature type="compositionally biased region" description="Low complexity" evidence="3">
    <location>
        <begin position="2151"/>
        <end position="2164"/>
    </location>
</feature>
<feature type="compositionally biased region" description="Basic and acidic residues" evidence="3">
    <location>
        <begin position="1314"/>
        <end position="1328"/>
    </location>
</feature>